<evidence type="ECO:0000256" key="7">
    <source>
        <dbReference type="ARBA" id="ARBA00007490"/>
    </source>
</evidence>
<dbReference type="SUPFAM" id="SSF52540">
    <property type="entry name" value="P-loop containing nucleoside triphosphate hydrolases"/>
    <property type="match status" value="1"/>
</dbReference>
<dbReference type="EC" id="2.7.7.62" evidence="14"/>
<feature type="active site" description="GMP-histidine intermediate" evidence="15">
    <location>
        <position position="47"/>
    </location>
</feature>
<evidence type="ECO:0000256" key="16">
    <source>
        <dbReference type="PIRSR" id="PIRSR006135-2"/>
    </source>
</evidence>
<organism evidence="17 19">
    <name type="scientific">Hafnia paralvei</name>
    <dbReference type="NCBI Taxonomy" id="546367"/>
    <lineage>
        <taxon>Bacteria</taxon>
        <taxon>Pseudomonadati</taxon>
        <taxon>Pseudomonadota</taxon>
        <taxon>Gammaproteobacteria</taxon>
        <taxon>Enterobacterales</taxon>
        <taxon>Hafniaceae</taxon>
        <taxon>Hafnia</taxon>
    </lineage>
</organism>
<comment type="similarity">
    <text evidence="7 14">Belongs to the CobU/CobP family.</text>
</comment>
<feature type="binding site" evidence="16">
    <location>
        <begin position="31"/>
        <end position="33"/>
    </location>
    <ligand>
        <name>GTP</name>
        <dbReference type="ChEBI" id="CHEBI:37565"/>
    </ligand>
</feature>
<keyword evidence="11 14" id="KW-0418">Kinase</keyword>
<dbReference type="Gene3D" id="3.40.50.300">
    <property type="entry name" value="P-loop containing nucleotide triphosphate hydrolases"/>
    <property type="match status" value="1"/>
</dbReference>
<comment type="function">
    <text evidence="4 14">Catalyzes ATP-dependent phosphorylation of adenosylcobinamide and addition of GMP to adenosylcobinamide phosphate.</text>
</comment>
<dbReference type="EMBL" id="SITD01000061">
    <property type="protein sequence ID" value="TBM24629.1"/>
    <property type="molecule type" value="Genomic_DNA"/>
</dbReference>
<keyword evidence="9 14" id="KW-0808">Transferase</keyword>
<gene>
    <name evidence="18" type="primary">cobU</name>
    <name evidence="17" type="ORF">CJD50_00295</name>
    <name evidence="18" type="ORF">EYY89_14385</name>
</gene>
<dbReference type="PANTHER" id="PTHR34848">
    <property type="match status" value="1"/>
</dbReference>
<feature type="binding site" evidence="16">
    <location>
        <position position="59"/>
    </location>
    <ligand>
        <name>GTP</name>
        <dbReference type="ChEBI" id="CHEBI:37565"/>
    </ligand>
</feature>
<evidence type="ECO:0000256" key="9">
    <source>
        <dbReference type="ARBA" id="ARBA00022679"/>
    </source>
</evidence>
<dbReference type="UniPathway" id="UPA00148">
    <property type="reaction ID" value="UER00236"/>
</dbReference>
<dbReference type="AlphaFoldDB" id="A0A2A2MFQ6"/>
<protein>
    <recommendedName>
        <fullName evidence="14">Bifunctional adenosylcobalamin biosynthesis protein</fullName>
        <ecNumber evidence="14">2.7.1.156</ecNumber>
        <ecNumber evidence="14">2.7.7.62</ecNumber>
    </recommendedName>
</protein>
<evidence type="ECO:0000256" key="14">
    <source>
        <dbReference type="PIRNR" id="PIRNR006135"/>
    </source>
</evidence>
<evidence type="ECO:0000256" key="8">
    <source>
        <dbReference type="ARBA" id="ARBA00022573"/>
    </source>
</evidence>
<evidence type="ECO:0000256" key="15">
    <source>
        <dbReference type="PIRSR" id="PIRSR006135-1"/>
    </source>
</evidence>
<dbReference type="PIRSF" id="PIRSF006135">
    <property type="entry name" value="CobU"/>
    <property type="match status" value="1"/>
</dbReference>
<evidence type="ECO:0000313" key="20">
    <source>
        <dbReference type="Proteomes" id="UP000293380"/>
    </source>
</evidence>
<reference evidence="17 19" key="1">
    <citation type="submission" date="2017-08" db="EMBL/GenBank/DDBJ databases">
        <title>Draft Genome Sequence of Hafnia alvei CITHA-6 Isolated from Raw Bovine Milk.</title>
        <authorList>
            <person name="Culligan E.P."/>
            <person name="Mcsweeney A."/>
            <person name="O'Doherty C."/>
            <person name="Gleeson E."/>
            <person name="O'Riordan D."/>
            <person name="Sleator R.D."/>
        </authorList>
    </citation>
    <scope>NUCLEOTIDE SEQUENCE [LARGE SCALE GENOMIC DNA]</scope>
    <source>
        <strain evidence="17 19">CITHA-6</strain>
    </source>
</reference>
<evidence type="ECO:0000256" key="12">
    <source>
        <dbReference type="ARBA" id="ARBA00022840"/>
    </source>
</evidence>
<dbReference type="FunFam" id="3.40.50.300:FF:000632">
    <property type="entry name" value="Bifunctional adenosylcobalamin biosynthesis protein"/>
    <property type="match status" value="1"/>
</dbReference>
<keyword evidence="13 14" id="KW-0342">GTP-binding</keyword>
<dbReference type="GO" id="GO:0043752">
    <property type="term" value="F:adenosylcobinamide kinase activity"/>
    <property type="evidence" value="ECO:0007669"/>
    <property type="project" value="UniProtKB-EC"/>
</dbReference>
<dbReference type="RefSeq" id="WP_008812551.1">
    <property type="nucleotide sequence ID" value="NZ_CALECD010000057.1"/>
</dbReference>
<dbReference type="OrthoDB" id="9788370at2"/>
<dbReference type="GeneID" id="69637404"/>
<evidence type="ECO:0000313" key="19">
    <source>
        <dbReference type="Proteomes" id="UP000218796"/>
    </source>
</evidence>
<name>A0A2A2MFQ6_9GAMM</name>
<dbReference type="Proteomes" id="UP000218796">
    <property type="component" value="Unassembled WGS sequence"/>
</dbReference>
<sequence>MILITGGARSGKSALAEKLAAQHGHRVLYIATSVVTDEEMAQRIAHHRETRPAQWMTHEGYRDLGEIIRSQGGNSDAVMLECITTMVTNLLFDQSGNVAPEEMDFEHLEKMIHLQVDELIQGCERCNAPVYIVTNELGMGIVPDNLLARRFRDIAGRVNQRLAAQAQQVYLVVSGIEVKIKG</sequence>
<comment type="pathway">
    <text evidence="6 14">Cofactor biosynthesis; adenosylcobalamin biosynthesis; adenosylcobalamin from cob(II)yrinate a,c-diamide: step 5/7.</text>
</comment>
<keyword evidence="18" id="KW-0548">Nucleotidyltransferase</keyword>
<dbReference type="Pfam" id="PF02283">
    <property type="entry name" value="CobU"/>
    <property type="match status" value="1"/>
</dbReference>
<evidence type="ECO:0000256" key="5">
    <source>
        <dbReference type="ARBA" id="ARBA00004692"/>
    </source>
</evidence>
<dbReference type="EC" id="2.7.1.156" evidence="14"/>
<evidence type="ECO:0000256" key="10">
    <source>
        <dbReference type="ARBA" id="ARBA00022741"/>
    </source>
</evidence>
<evidence type="ECO:0000256" key="4">
    <source>
        <dbReference type="ARBA" id="ARBA00003889"/>
    </source>
</evidence>
<evidence type="ECO:0000313" key="17">
    <source>
        <dbReference type="EMBL" id="PAV97964.1"/>
    </source>
</evidence>
<dbReference type="GO" id="GO:0008820">
    <property type="term" value="F:cobinamide phosphate guanylyltransferase activity"/>
    <property type="evidence" value="ECO:0007669"/>
    <property type="project" value="UniProtKB-UniRule"/>
</dbReference>
<dbReference type="GO" id="GO:0005524">
    <property type="term" value="F:ATP binding"/>
    <property type="evidence" value="ECO:0007669"/>
    <property type="project" value="UniProtKB-UniRule"/>
</dbReference>
<dbReference type="GO" id="GO:0009236">
    <property type="term" value="P:cobalamin biosynthetic process"/>
    <property type="evidence" value="ECO:0007669"/>
    <property type="project" value="UniProtKB-UniRule"/>
</dbReference>
<accession>A0A2A2MFQ6</accession>
<keyword evidence="8 14" id="KW-0169">Cobalamin biosynthesis</keyword>
<comment type="pathway">
    <text evidence="5 14">Cofactor biosynthesis; adenosylcobalamin biosynthesis; adenosylcobalamin from cob(II)yrinate a,c-diamide: step 6/7.</text>
</comment>
<evidence type="ECO:0000256" key="2">
    <source>
        <dbReference type="ARBA" id="ARBA00000711"/>
    </source>
</evidence>
<dbReference type="InterPro" id="IPR027417">
    <property type="entry name" value="P-loop_NTPase"/>
</dbReference>
<dbReference type="NCBIfam" id="NF004469">
    <property type="entry name" value="PRK05800.1"/>
    <property type="match status" value="1"/>
</dbReference>
<feature type="binding site" evidence="16">
    <location>
        <position position="81"/>
    </location>
    <ligand>
        <name>GTP</name>
        <dbReference type="ChEBI" id="CHEBI:37565"/>
    </ligand>
</feature>
<feature type="binding site" evidence="16">
    <location>
        <begin position="6"/>
        <end position="13"/>
    </location>
    <ligand>
        <name>GTP</name>
        <dbReference type="ChEBI" id="CHEBI:37565"/>
    </ligand>
</feature>
<evidence type="ECO:0000256" key="6">
    <source>
        <dbReference type="ARBA" id="ARBA00005159"/>
    </source>
</evidence>
<feature type="binding site" evidence="16">
    <location>
        <begin position="48"/>
        <end position="51"/>
    </location>
    <ligand>
        <name>GTP</name>
        <dbReference type="ChEBI" id="CHEBI:37565"/>
    </ligand>
</feature>
<dbReference type="InterPro" id="IPR003203">
    <property type="entry name" value="CobU/CobP"/>
</dbReference>
<keyword evidence="12 14" id="KW-0067">ATP-binding</keyword>
<keyword evidence="10 14" id="KW-0547">Nucleotide-binding</keyword>
<evidence type="ECO:0000256" key="1">
    <source>
        <dbReference type="ARBA" id="ARBA00000312"/>
    </source>
</evidence>
<comment type="catalytic activity">
    <reaction evidence="3">
        <text>adenosylcob(III)inamide + GTP = adenosylcob(III)inamide phosphate + GDP + H(+)</text>
        <dbReference type="Rhea" id="RHEA:15765"/>
        <dbReference type="ChEBI" id="CHEBI:2480"/>
        <dbReference type="ChEBI" id="CHEBI:15378"/>
        <dbReference type="ChEBI" id="CHEBI:37565"/>
        <dbReference type="ChEBI" id="CHEBI:58189"/>
        <dbReference type="ChEBI" id="CHEBI:58502"/>
        <dbReference type="EC" id="2.7.1.156"/>
    </reaction>
</comment>
<evidence type="ECO:0000313" key="18">
    <source>
        <dbReference type="EMBL" id="TBM24629.1"/>
    </source>
</evidence>
<dbReference type="Proteomes" id="UP000293380">
    <property type="component" value="Unassembled WGS sequence"/>
</dbReference>
<comment type="catalytic activity">
    <reaction evidence="2 14">
        <text>adenosylcob(III)inamide phosphate + GTP + H(+) = adenosylcob(III)inamide-GDP + diphosphate</text>
        <dbReference type="Rhea" id="RHEA:22712"/>
        <dbReference type="ChEBI" id="CHEBI:15378"/>
        <dbReference type="ChEBI" id="CHEBI:33019"/>
        <dbReference type="ChEBI" id="CHEBI:37565"/>
        <dbReference type="ChEBI" id="CHEBI:58502"/>
        <dbReference type="ChEBI" id="CHEBI:60487"/>
        <dbReference type="EC" id="2.7.7.62"/>
    </reaction>
</comment>
<keyword evidence="19" id="KW-1185">Reference proteome</keyword>
<dbReference type="CDD" id="cd00544">
    <property type="entry name" value="CobU"/>
    <property type="match status" value="1"/>
</dbReference>
<evidence type="ECO:0000256" key="11">
    <source>
        <dbReference type="ARBA" id="ARBA00022777"/>
    </source>
</evidence>
<reference evidence="18 20" key="2">
    <citation type="submission" date="2019-02" db="EMBL/GenBank/DDBJ databases">
        <title>Comparative genomic analysis of the Hafnia genus genomes.</title>
        <authorList>
            <person name="Zhiqiu Y."/>
            <person name="Chao Y."/>
            <person name="Yuhui D."/>
            <person name="Di H."/>
            <person name="Bin L."/>
        </authorList>
    </citation>
    <scope>NUCLEOTIDE SEQUENCE [LARGE SCALE GENOMIC DNA]</scope>
    <source>
        <strain evidence="18 20">PCM_1194</strain>
    </source>
</reference>
<comment type="catalytic activity">
    <reaction evidence="1 14">
        <text>adenosylcob(III)inamide + ATP = adenosylcob(III)inamide phosphate + ADP + H(+)</text>
        <dbReference type="Rhea" id="RHEA:15769"/>
        <dbReference type="ChEBI" id="CHEBI:2480"/>
        <dbReference type="ChEBI" id="CHEBI:15378"/>
        <dbReference type="ChEBI" id="CHEBI:30616"/>
        <dbReference type="ChEBI" id="CHEBI:58502"/>
        <dbReference type="ChEBI" id="CHEBI:456216"/>
        <dbReference type="EC" id="2.7.1.156"/>
    </reaction>
</comment>
<proteinExistence type="inferred from homology"/>
<dbReference type="GO" id="GO:0005525">
    <property type="term" value="F:GTP binding"/>
    <property type="evidence" value="ECO:0007669"/>
    <property type="project" value="UniProtKB-UniRule"/>
</dbReference>
<evidence type="ECO:0000256" key="3">
    <source>
        <dbReference type="ARBA" id="ARBA00001522"/>
    </source>
</evidence>
<dbReference type="EMBL" id="NQMS01000001">
    <property type="protein sequence ID" value="PAV97964.1"/>
    <property type="molecule type" value="Genomic_DNA"/>
</dbReference>
<dbReference type="PANTHER" id="PTHR34848:SF1">
    <property type="entry name" value="BIFUNCTIONAL ADENOSYLCOBALAMIN BIOSYNTHESIS PROTEIN COBU"/>
    <property type="match status" value="1"/>
</dbReference>
<comment type="caution">
    <text evidence="17">The sequence shown here is derived from an EMBL/GenBank/DDBJ whole genome shotgun (WGS) entry which is preliminary data.</text>
</comment>
<evidence type="ECO:0000256" key="13">
    <source>
        <dbReference type="ARBA" id="ARBA00023134"/>
    </source>
</evidence>
<dbReference type="KEGG" id="hpar:AL518_20265"/>